<dbReference type="Proteomes" id="UP000821837">
    <property type="component" value="Unassembled WGS sequence"/>
</dbReference>
<evidence type="ECO:0000313" key="2">
    <source>
        <dbReference type="Proteomes" id="UP000821837"/>
    </source>
</evidence>
<name>A0A9D4Q5A8_RHISA</name>
<keyword evidence="2" id="KW-1185">Reference proteome</keyword>
<organism evidence="1 2">
    <name type="scientific">Rhipicephalus sanguineus</name>
    <name type="common">Brown dog tick</name>
    <name type="synonym">Ixodes sanguineus</name>
    <dbReference type="NCBI Taxonomy" id="34632"/>
    <lineage>
        <taxon>Eukaryota</taxon>
        <taxon>Metazoa</taxon>
        <taxon>Ecdysozoa</taxon>
        <taxon>Arthropoda</taxon>
        <taxon>Chelicerata</taxon>
        <taxon>Arachnida</taxon>
        <taxon>Acari</taxon>
        <taxon>Parasitiformes</taxon>
        <taxon>Ixodida</taxon>
        <taxon>Ixodoidea</taxon>
        <taxon>Ixodidae</taxon>
        <taxon>Rhipicephalinae</taxon>
        <taxon>Rhipicephalus</taxon>
        <taxon>Rhipicephalus</taxon>
    </lineage>
</organism>
<dbReference type="AlphaFoldDB" id="A0A9D4Q5A8"/>
<evidence type="ECO:0000313" key="1">
    <source>
        <dbReference type="EMBL" id="KAH7968331.1"/>
    </source>
</evidence>
<accession>A0A9D4Q5A8</accession>
<sequence length="202" mass="22411">MTTTSDASWTPEHSTRRSSSVEKHLRDFFPWIRASAAFASIADNMPRPPVLGVAILSRVNAGPLATLRWAEDTSSWTYHGTTYSNTDAVLPTVSQMEKMSGLASGFILRIDDNVVCAKLTGYSDAKGLLKGVTPLSGSNWTGGTGAHYEKYNRLITLTFDESRELGGQVQRTLMIQSLQDIHDVARRLGRWVLDKRAQLRPW</sequence>
<proteinExistence type="predicted"/>
<protein>
    <submittedName>
        <fullName evidence="1">Uncharacterized protein</fullName>
    </submittedName>
</protein>
<reference evidence="1" key="1">
    <citation type="journal article" date="2020" name="Cell">
        <title>Large-Scale Comparative Analyses of Tick Genomes Elucidate Their Genetic Diversity and Vector Capacities.</title>
        <authorList>
            <consortium name="Tick Genome and Microbiome Consortium (TIGMIC)"/>
            <person name="Jia N."/>
            <person name="Wang J."/>
            <person name="Shi W."/>
            <person name="Du L."/>
            <person name="Sun Y."/>
            <person name="Zhan W."/>
            <person name="Jiang J.F."/>
            <person name="Wang Q."/>
            <person name="Zhang B."/>
            <person name="Ji P."/>
            <person name="Bell-Sakyi L."/>
            <person name="Cui X.M."/>
            <person name="Yuan T.T."/>
            <person name="Jiang B.G."/>
            <person name="Yang W.F."/>
            <person name="Lam T.T."/>
            <person name="Chang Q.C."/>
            <person name="Ding S.J."/>
            <person name="Wang X.J."/>
            <person name="Zhu J.G."/>
            <person name="Ruan X.D."/>
            <person name="Zhao L."/>
            <person name="Wei J.T."/>
            <person name="Ye R.Z."/>
            <person name="Que T.C."/>
            <person name="Du C.H."/>
            <person name="Zhou Y.H."/>
            <person name="Cheng J.X."/>
            <person name="Dai P.F."/>
            <person name="Guo W.B."/>
            <person name="Han X.H."/>
            <person name="Huang E.J."/>
            <person name="Li L.F."/>
            <person name="Wei W."/>
            <person name="Gao Y.C."/>
            <person name="Liu J.Z."/>
            <person name="Shao H.Z."/>
            <person name="Wang X."/>
            <person name="Wang C.C."/>
            <person name="Yang T.C."/>
            <person name="Huo Q.B."/>
            <person name="Li W."/>
            <person name="Chen H.Y."/>
            <person name="Chen S.E."/>
            <person name="Zhou L.G."/>
            <person name="Ni X.B."/>
            <person name="Tian J.H."/>
            <person name="Sheng Y."/>
            <person name="Liu T."/>
            <person name="Pan Y.S."/>
            <person name="Xia L.Y."/>
            <person name="Li J."/>
            <person name="Zhao F."/>
            <person name="Cao W.C."/>
        </authorList>
    </citation>
    <scope>NUCLEOTIDE SEQUENCE</scope>
    <source>
        <strain evidence="1">Rsan-2018</strain>
    </source>
</reference>
<gene>
    <name evidence="1" type="ORF">HPB52_007866</name>
</gene>
<reference evidence="1" key="2">
    <citation type="submission" date="2021-09" db="EMBL/GenBank/DDBJ databases">
        <authorList>
            <person name="Jia N."/>
            <person name="Wang J."/>
            <person name="Shi W."/>
            <person name="Du L."/>
            <person name="Sun Y."/>
            <person name="Zhan W."/>
            <person name="Jiang J."/>
            <person name="Wang Q."/>
            <person name="Zhang B."/>
            <person name="Ji P."/>
            <person name="Sakyi L.B."/>
            <person name="Cui X."/>
            <person name="Yuan T."/>
            <person name="Jiang B."/>
            <person name="Yang W."/>
            <person name="Lam T.T.-Y."/>
            <person name="Chang Q."/>
            <person name="Ding S."/>
            <person name="Wang X."/>
            <person name="Zhu J."/>
            <person name="Ruan X."/>
            <person name="Zhao L."/>
            <person name="Wei J."/>
            <person name="Que T."/>
            <person name="Du C."/>
            <person name="Cheng J."/>
            <person name="Dai P."/>
            <person name="Han X."/>
            <person name="Huang E."/>
            <person name="Gao Y."/>
            <person name="Liu J."/>
            <person name="Shao H."/>
            <person name="Ye R."/>
            <person name="Li L."/>
            <person name="Wei W."/>
            <person name="Wang X."/>
            <person name="Wang C."/>
            <person name="Huo Q."/>
            <person name="Li W."/>
            <person name="Guo W."/>
            <person name="Chen H."/>
            <person name="Chen S."/>
            <person name="Zhou L."/>
            <person name="Zhou L."/>
            <person name="Ni X."/>
            <person name="Tian J."/>
            <person name="Zhou Y."/>
            <person name="Sheng Y."/>
            <person name="Liu T."/>
            <person name="Pan Y."/>
            <person name="Xia L."/>
            <person name="Li J."/>
            <person name="Zhao F."/>
            <person name="Cao W."/>
        </authorList>
    </citation>
    <scope>NUCLEOTIDE SEQUENCE</scope>
    <source>
        <strain evidence="1">Rsan-2018</strain>
        <tissue evidence="1">Larvae</tissue>
    </source>
</reference>
<dbReference type="EMBL" id="JABSTV010001248">
    <property type="protein sequence ID" value="KAH7968331.1"/>
    <property type="molecule type" value="Genomic_DNA"/>
</dbReference>
<comment type="caution">
    <text evidence="1">The sequence shown here is derived from an EMBL/GenBank/DDBJ whole genome shotgun (WGS) entry which is preliminary data.</text>
</comment>